<dbReference type="Proteomes" id="UP000594638">
    <property type="component" value="Unassembled WGS sequence"/>
</dbReference>
<name>A0A8S0TF18_OLEEU</name>
<organism evidence="1 2">
    <name type="scientific">Olea europaea subsp. europaea</name>
    <dbReference type="NCBI Taxonomy" id="158383"/>
    <lineage>
        <taxon>Eukaryota</taxon>
        <taxon>Viridiplantae</taxon>
        <taxon>Streptophyta</taxon>
        <taxon>Embryophyta</taxon>
        <taxon>Tracheophyta</taxon>
        <taxon>Spermatophyta</taxon>
        <taxon>Magnoliopsida</taxon>
        <taxon>eudicotyledons</taxon>
        <taxon>Gunneridae</taxon>
        <taxon>Pentapetalae</taxon>
        <taxon>asterids</taxon>
        <taxon>lamiids</taxon>
        <taxon>Lamiales</taxon>
        <taxon>Oleaceae</taxon>
        <taxon>Oleeae</taxon>
        <taxon>Olea</taxon>
    </lineage>
</organism>
<proteinExistence type="predicted"/>
<reference evidence="1 2" key="1">
    <citation type="submission" date="2019-12" db="EMBL/GenBank/DDBJ databases">
        <authorList>
            <person name="Alioto T."/>
            <person name="Alioto T."/>
            <person name="Gomez Garrido J."/>
        </authorList>
    </citation>
    <scope>NUCLEOTIDE SEQUENCE [LARGE SCALE GENOMIC DNA]</scope>
</reference>
<keyword evidence="2" id="KW-1185">Reference proteome</keyword>
<accession>A0A8S0TF18</accession>
<comment type="caution">
    <text evidence="1">The sequence shown here is derived from an EMBL/GenBank/DDBJ whole genome shotgun (WGS) entry which is preliminary data.</text>
</comment>
<protein>
    <submittedName>
        <fullName evidence="1">Potassium transporter 12</fullName>
    </submittedName>
</protein>
<dbReference type="AlphaFoldDB" id="A0A8S0TF18"/>
<dbReference type="Gramene" id="OE9A064331T1">
    <property type="protein sequence ID" value="OE9A064331C1"/>
    <property type="gene ID" value="OE9A064331"/>
</dbReference>
<gene>
    <name evidence="1" type="ORF">OLEA9_A064331</name>
</gene>
<evidence type="ECO:0000313" key="1">
    <source>
        <dbReference type="EMBL" id="CAA3003661.1"/>
    </source>
</evidence>
<evidence type="ECO:0000313" key="2">
    <source>
        <dbReference type="Proteomes" id="UP000594638"/>
    </source>
</evidence>
<sequence>MVQSQQQQQQMVQTQQQLVQPQQKLTQQGLQRTPSATSAPASWDLWAMNFEGGGNALQQHQQLQQQQEHQQNQLWEQLGQINSNNLMRSALMGRTGHLPMLSDQSAAVAAQFNLQSQLLTLVRSLDK</sequence>
<dbReference type="EMBL" id="CACTIH010006002">
    <property type="protein sequence ID" value="CAA3003661.1"/>
    <property type="molecule type" value="Genomic_DNA"/>
</dbReference>